<evidence type="ECO:0000256" key="16">
    <source>
        <dbReference type="SAM" id="MobiDB-lite"/>
    </source>
</evidence>
<dbReference type="SUPFAM" id="SSF51905">
    <property type="entry name" value="FAD/NAD(P)-binding domain"/>
    <property type="match status" value="1"/>
</dbReference>
<dbReference type="InterPro" id="IPR052542">
    <property type="entry name" value="Cholesterol_Oxidase"/>
</dbReference>
<reference evidence="19" key="1">
    <citation type="journal article" date="2023" name="Mol. Plant Microbe Interact.">
        <title>Elucidating the Obligate Nature and Biological Capacity of an Invasive Fungal Corn Pathogen.</title>
        <authorList>
            <person name="MacCready J.S."/>
            <person name="Roggenkamp E.M."/>
            <person name="Gdanetz K."/>
            <person name="Chilvers M.I."/>
        </authorList>
    </citation>
    <scope>NUCLEOTIDE SEQUENCE</scope>
    <source>
        <strain evidence="19">PM02</strain>
    </source>
</reference>
<keyword evidence="8" id="KW-1207">Sterol metabolism</keyword>
<keyword evidence="7" id="KW-0443">Lipid metabolism</keyword>
<evidence type="ECO:0000256" key="15">
    <source>
        <dbReference type="ARBA" id="ARBA00049778"/>
    </source>
</evidence>
<sequence>MDQLGQRPPRQHAHAPLRRPAAPNDAISPPPTPDPSNIGLGQRHTFPVSGPYKHLPLSHSDPDDDFFGDGRARTSLAAVGRHERPSTPRAEGPAHGDGAESLRGTPKRQGSHPIRPYVDHEVDVGGPQSHSRAHIRTYAEDQRVQAYPRLSKPVELMRGSYDCVVVGSGYGGAIAASRMARTESQTVCVLECGREKWPGEYPVGMFEAAKELRVSGDLEVAPGILPGKMVDGGNPTGMYHLIMGKGQNAVVCNGLGGTSLINANVFMEADKDTLGMPVWPKEIRSDPSSLDPYYERVADVLEPKEYPEDWPSLPKLNTLKKQAEYLGYANNFHRVRQTTRFHNGPNSCGVEMAASALTGQDATGVNDGSKTTTLVTYLADAWNWGAEMFCECEVRYIEKARDREGYIVYFAWHGRNRGHFRANLHGDLMWVHARKAVFLGAGAIGTTEILLRSKAMGLGMSPLVGQNMSGNGDMLAFGYNTDEPVNAIGRSHPSPYNPIGPTINGVIDCREGHDNPLDGFIIEEGAVPQALSCLLQTMLHLMPGAEGPENEGIIHRTQAALAHYGSRILGPYFKNGAVERTQVYLIMSHDSNQAFLSLKDDKPVLEFVGVGRSDHVKTLNRLLERATRAVGGTLVQSPFFALMGQEVTVHPIGGACMARDNTGSTGVTNHVGEVFTGRGSETHDGLVVTDGAIIPTALGANPFATIAALAERSVEHYAVQRGLSINAEKNGLLDLFGEPKHAPSWDAELERISKTTVTATEADSEHSLDLSEELDAVYKANDEIHKAAAVKASGFGFTEIMSGFIHHDENMKDDRKETYQLAARIARSQCESARFFLSVQAFDTGNIVNNAQHRGMLTGTFVCPTIPGSPFMVQRGGFNLFIVDHKAPGTRNLTYDFDMRGINGKKLHMHGYKVVDSSVAMAPWQFWKATSTLYVTVSEWAPGTGNGECGRRTGKVLAKGMMHIQPGDFMSEIMTLAPTGSNIFKKVYSAAAFLTFFTRKSLSLLLAPLTPLQYPSQSYSGFINNTAPTRSEAIEAQDGVVTRLHVWEPTAYPHNDRSQIRNLFMVPGASVDHQIFATPTIPFNAVNYFARAGYRVYVAVHRIGQLMVAEHDWTTYDARLDLKACLDFIRQDNGIVTRKGEVTAKEDRIYTITHCMGGVAFSSGLLDGTIPGHWIAGISASQVFMNPIWATLNMAKAVMGPIPMDRLYRMLAGNWFSCSTSRDDSLVQRAVNQLLRLYPDARKELCNSACCHRISLVFGRCWNHRNLNEATHRQIHRFFGGVNMTCENLLMRMGRHGAVMRNGPLFEPLTSAHNVRRLRGIPILLWVGADNAVLSPESTERSYEVLCDTFGSGRPAAGGAANAVGGEGDGVEYRRRVVPEYGHLDGWMGRNAWRDVYPMVREELDRVVRGEDYVFREPDDKFKRLVESGQLNH</sequence>
<comment type="pathway">
    <text evidence="12">Steroid metabolism; cholesterol degradation.</text>
</comment>
<dbReference type="InterPro" id="IPR029058">
    <property type="entry name" value="AB_hydrolase_fold"/>
</dbReference>
<evidence type="ECO:0000256" key="13">
    <source>
        <dbReference type="ARBA" id="ARBA00049723"/>
    </source>
</evidence>
<dbReference type="EC" id="5.3.3.1" evidence="11"/>
<proteinExistence type="inferred from homology"/>
<evidence type="ECO:0000256" key="9">
    <source>
        <dbReference type="ARBA" id="ARBA00023221"/>
    </source>
</evidence>
<dbReference type="SUPFAM" id="SSF53474">
    <property type="entry name" value="alpha/beta-Hydrolases"/>
    <property type="match status" value="1"/>
</dbReference>
<comment type="cofactor">
    <cofactor evidence="1">
        <name>FAD</name>
        <dbReference type="ChEBI" id="CHEBI:57692"/>
    </cofactor>
</comment>
<dbReference type="InterPro" id="IPR007867">
    <property type="entry name" value="GMC_OxRtase_C"/>
</dbReference>
<evidence type="ECO:0000256" key="6">
    <source>
        <dbReference type="ARBA" id="ARBA00023002"/>
    </source>
</evidence>
<evidence type="ECO:0000259" key="18">
    <source>
        <dbReference type="Pfam" id="PF05199"/>
    </source>
</evidence>
<name>A0AAD9I696_9PEZI</name>
<comment type="similarity">
    <text evidence="2">Belongs to the GMC oxidoreductase family.</text>
</comment>
<keyword evidence="20" id="KW-1185">Reference proteome</keyword>
<keyword evidence="3" id="KW-0153">Cholesterol metabolism</keyword>
<dbReference type="Gene3D" id="3.50.50.60">
    <property type="entry name" value="FAD/NAD(P)-binding domain"/>
    <property type="match status" value="3"/>
</dbReference>
<keyword evidence="9" id="KW-0753">Steroid metabolism</keyword>
<organism evidence="19 20">
    <name type="scientific">Phyllachora maydis</name>
    <dbReference type="NCBI Taxonomy" id="1825666"/>
    <lineage>
        <taxon>Eukaryota</taxon>
        <taxon>Fungi</taxon>
        <taxon>Dikarya</taxon>
        <taxon>Ascomycota</taxon>
        <taxon>Pezizomycotina</taxon>
        <taxon>Sordariomycetes</taxon>
        <taxon>Sordariomycetidae</taxon>
        <taxon>Phyllachorales</taxon>
        <taxon>Phyllachoraceae</taxon>
        <taxon>Phyllachora</taxon>
    </lineage>
</organism>
<evidence type="ECO:0000256" key="10">
    <source>
        <dbReference type="ARBA" id="ARBA00023235"/>
    </source>
</evidence>
<dbReference type="Pfam" id="PF05199">
    <property type="entry name" value="GMC_oxred_C"/>
    <property type="match status" value="1"/>
</dbReference>
<evidence type="ECO:0000256" key="4">
    <source>
        <dbReference type="ARBA" id="ARBA00022630"/>
    </source>
</evidence>
<dbReference type="GO" id="GO:0050660">
    <property type="term" value="F:flavin adenine dinucleotide binding"/>
    <property type="evidence" value="ECO:0007669"/>
    <property type="project" value="InterPro"/>
</dbReference>
<evidence type="ECO:0000256" key="12">
    <source>
        <dbReference type="ARBA" id="ARBA00049645"/>
    </source>
</evidence>
<evidence type="ECO:0000256" key="14">
    <source>
        <dbReference type="ARBA" id="ARBA00049744"/>
    </source>
</evidence>
<dbReference type="Gene3D" id="3.40.50.1820">
    <property type="entry name" value="alpha/beta hydrolase"/>
    <property type="match status" value="1"/>
</dbReference>
<dbReference type="InterPro" id="IPR036188">
    <property type="entry name" value="FAD/NAD-bd_sf"/>
</dbReference>
<dbReference type="EMBL" id="JAQQPM010000005">
    <property type="protein sequence ID" value="KAK2071728.1"/>
    <property type="molecule type" value="Genomic_DNA"/>
</dbReference>
<dbReference type="PANTHER" id="PTHR47470:SF1">
    <property type="entry name" value="FAD-DEPENDENT OXIDOREDUCTASE 2 FAD BINDING DOMAIN-CONTAINING PROTEIN"/>
    <property type="match status" value="1"/>
</dbReference>
<evidence type="ECO:0000256" key="1">
    <source>
        <dbReference type="ARBA" id="ARBA00001974"/>
    </source>
</evidence>
<feature type="domain" description="Glucose-methanol-choline oxidoreductase N-terminal" evidence="17">
    <location>
        <begin position="246"/>
        <end position="468"/>
    </location>
</feature>
<evidence type="ECO:0000256" key="7">
    <source>
        <dbReference type="ARBA" id="ARBA00023098"/>
    </source>
</evidence>
<feature type="region of interest" description="Disordered" evidence="16">
    <location>
        <begin position="1"/>
        <end position="133"/>
    </location>
</feature>
<keyword evidence="10" id="KW-0413">Isomerase</keyword>
<dbReference type="EC" id="1.1.3.6" evidence="13"/>
<accession>A0AAD9I696</accession>
<dbReference type="Proteomes" id="UP001217918">
    <property type="component" value="Unassembled WGS sequence"/>
</dbReference>
<evidence type="ECO:0000256" key="8">
    <source>
        <dbReference type="ARBA" id="ARBA00023166"/>
    </source>
</evidence>
<evidence type="ECO:0000256" key="3">
    <source>
        <dbReference type="ARBA" id="ARBA00022548"/>
    </source>
</evidence>
<dbReference type="PANTHER" id="PTHR47470">
    <property type="entry name" value="CHOLESTEROL OXIDASE"/>
    <property type="match status" value="1"/>
</dbReference>
<keyword evidence="6" id="KW-0560">Oxidoreductase</keyword>
<evidence type="ECO:0000256" key="5">
    <source>
        <dbReference type="ARBA" id="ARBA00022827"/>
    </source>
</evidence>
<keyword evidence="5" id="KW-0274">FAD</keyword>
<dbReference type="GO" id="GO:0016995">
    <property type="term" value="F:cholesterol oxidase activity"/>
    <property type="evidence" value="ECO:0007669"/>
    <property type="project" value="UniProtKB-EC"/>
</dbReference>
<dbReference type="GO" id="GO:0008203">
    <property type="term" value="P:cholesterol metabolic process"/>
    <property type="evidence" value="ECO:0007669"/>
    <property type="project" value="UniProtKB-KW"/>
</dbReference>
<evidence type="ECO:0000256" key="2">
    <source>
        <dbReference type="ARBA" id="ARBA00010790"/>
    </source>
</evidence>
<evidence type="ECO:0000259" key="17">
    <source>
        <dbReference type="Pfam" id="PF00732"/>
    </source>
</evidence>
<comment type="caution">
    <text evidence="19">The sequence shown here is derived from an EMBL/GenBank/DDBJ whole genome shotgun (WGS) entry which is preliminary data.</text>
</comment>
<protein>
    <recommendedName>
        <fullName evidence="14">Cholesterol oxidase</fullName>
        <ecNumber evidence="13">1.1.3.6</ecNumber>
        <ecNumber evidence="11">5.3.3.1</ecNumber>
    </recommendedName>
    <alternativeName>
        <fullName evidence="15">Cholesterol isomerase</fullName>
    </alternativeName>
</protein>
<dbReference type="GO" id="GO:0004769">
    <property type="term" value="F:steroid Delta-isomerase activity"/>
    <property type="evidence" value="ECO:0007669"/>
    <property type="project" value="UniProtKB-EC"/>
</dbReference>
<evidence type="ECO:0000256" key="11">
    <source>
        <dbReference type="ARBA" id="ARBA00038856"/>
    </source>
</evidence>
<keyword evidence="4" id="KW-0285">Flavoprotein</keyword>
<feature type="compositionally biased region" description="Basic and acidic residues" evidence="16">
    <location>
        <begin position="80"/>
        <end position="100"/>
    </location>
</feature>
<dbReference type="Pfam" id="PF00732">
    <property type="entry name" value="GMC_oxred_N"/>
    <property type="match status" value="1"/>
</dbReference>
<gene>
    <name evidence="19" type="ORF">P8C59_006132</name>
</gene>
<feature type="domain" description="Glucose-methanol-choline oxidoreductase C-terminal" evidence="18">
    <location>
        <begin position="647"/>
        <end position="710"/>
    </location>
</feature>
<dbReference type="InterPro" id="IPR000172">
    <property type="entry name" value="GMC_OxRdtase_N"/>
</dbReference>
<evidence type="ECO:0000313" key="19">
    <source>
        <dbReference type="EMBL" id="KAK2071728.1"/>
    </source>
</evidence>
<evidence type="ECO:0000313" key="20">
    <source>
        <dbReference type="Proteomes" id="UP001217918"/>
    </source>
</evidence>